<dbReference type="Proteomes" id="UP000249547">
    <property type="component" value="Unassembled WGS sequence"/>
</dbReference>
<comment type="caution">
    <text evidence="1">The sequence shown here is derived from an EMBL/GenBank/DDBJ whole genome shotgun (WGS) entry which is preliminary data.</text>
</comment>
<gene>
    <name evidence="1" type="ORF">LX64_01850</name>
</gene>
<reference evidence="1 2" key="1">
    <citation type="submission" date="2018-06" db="EMBL/GenBank/DDBJ databases">
        <title>Genomic Encyclopedia of Archaeal and Bacterial Type Strains, Phase II (KMG-II): from individual species to whole genera.</title>
        <authorList>
            <person name="Goeker M."/>
        </authorList>
    </citation>
    <scope>NUCLEOTIDE SEQUENCE [LARGE SCALE GENOMIC DNA]</scope>
    <source>
        <strain evidence="1 2">DSM 23857</strain>
    </source>
</reference>
<organism evidence="1 2">
    <name type="scientific">Chitinophaga skermanii</name>
    <dbReference type="NCBI Taxonomy" id="331697"/>
    <lineage>
        <taxon>Bacteria</taxon>
        <taxon>Pseudomonadati</taxon>
        <taxon>Bacteroidota</taxon>
        <taxon>Chitinophagia</taxon>
        <taxon>Chitinophagales</taxon>
        <taxon>Chitinophagaceae</taxon>
        <taxon>Chitinophaga</taxon>
    </lineage>
</organism>
<sequence>MNLNVASITESTFMQNPIGAAMVGSALDFRPDNNFKRPIFGQKSYTDFFTEILVGGVANEYVGKGLDYLGLSSYAGIKGMLTGGLKREGVVTIYFGATAITSTQLNTLNALISDVLKNISP</sequence>
<dbReference type="EMBL" id="QLLL01000003">
    <property type="protein sequence ID" value="RAJ06723.1"/>
    <property type="molecule type" value="Genomic_DNA"/>
</dbReference>
<dbReference type="AlphaFoldDB" id="A0A327QTI8"/>
<evidence type="ECO:0000313" key="2">
    <source>
        <dbReference type="Proteomes" id="UP000249547"/>
    </source>
</evidence>
<keyword evidence="2" id="KW-1185">Reference proteome</keyword>
<proteinExistence type="predicted"/>
<protein>
    <submittedName>
        <fullName evidence="1">Uncharacterized protein</fullName>
    </submittedName>
</protein>
<accession>A0A327QTI8</accession>
<name>A0A327QTI8_9BACT</name>
<evidence type="ECO:0000313" key="1">
    <source>
        <dbReference type="EMBL" id="RAJ06723.1"/>
    </source>
</evidence>